<evidence type="ECO:0000256" key="3">
    <source>
        <dbReference type="ARBA" id="ARBA00022801"/>
    </source>
</evidence>
<reference evidence="5 6" key="1">
    <citation type="submission" date="2019-07" db="EMBL/GenBank/DDBJ databases">
        <title>Genomes of Cafeteria roenbergensis.</title>
        <authorList>
            <person name="Fischer M.G."/>
            <person name="Hackl T."/>
            <person name="Roman M."/>
        </authorList>
    </citation>
    <scope>NUCLEOTIDE SEQUENCE [LARGE SCALE GENOMIC DNA]</scope>
    <source>
        <strain evidence="5 6">RCC970-E3</strain>
    </source>
</reference>
<keyword evidence="4" id="KW-0788">Thiol protease</keyword>
<dbReference type="Proteomes" id="UP000324907">
    <property type="component" value="Unassembled WGS sequence"/>
</dbReference>
<evidence type="ECO:0000313" key="5">
    <source>
        <dbReference type="EMBL" id="KAA0170587.1"/>
    </source>
</evidence>
<dbReference type="GO" id="GO:0008234">
    <property type="term" value="F:cysteine-type peptidase activity"/>
    <property type="evidence" value="ECO:0007669"/>
    <property type="project" value="UniProtKB-KW"/>
</dbReference>
<evidence type="ECO:0008006" key="7">
    <source>
        <dbReference type="Google" id="ProtNLM"/>
    </source>
</evidence>
<organism evidence="5 6">
    <name type="scientific">Cafeteria roenbergensis</name>
    <name type="common">Marine flagellate</name>
    <dbReference type="NCBI Taxonomy" id="33653"/>
    <lineage>
        <taxon>Eukaryota</taxon>
        <taxon>Sar</taxon>
        <taxon>Stramenopiles</taxon>
        <taxon>Bigyra</taxon>
        <taxon>Opalozoa</taxon>
        <taxon>Bicosoecida</taxon>
        <taxon>Cafeteriaceae</taxon>
        <taxon>Cafeteria</taxon>
    </lineage>
</organism>
<name>A0A5A8E195_CAFRO</name>
<dbReference type="AlphaFoldDB" id="A0A5A8E195"/>
<dbReference type="InterPro" id="IPR016125">
    <property type="entry name" value="Peptidase_C15-like"/>
</dbReference>
<dbReference type="EMBL" id="VLTL01000012">
    <property type="protein sequence ID" value="KAA0170587.1"/>
    <property type="molecule type" value="Genomic_DNA"/>
</dbReference>
<gene>
    <name evidence="5" type="ORF">FNF28_01349</name>
</gene>
<dbReference type="SUPFAM" id="SSF53182">
    <property type="entry name" value="Pyrrolidone carboxyl peptidase (pyroglutamate aminopeptidase)"/>
    <property type="match status" value="1"/>
</dbReference>
<evidence type="ECO:0000256" key="2">
    <source>
        <dbReference type="ARBA" id="ARBA00022670"/>
    </source>
</evidence>
<dbReference type="PANTHER" id="PTHR23402:SF1">
    <property type="entry name" value="PYROGLUTAMYL-PEPTIDASE I"/>
    <property type="match status" value="1"/>
</dbReference>
<dbReference type="PANTHER" id="PTHR23402">
    <property type="entry name" value="PROTEASE FAMILY C15 PYROGLUTAMYL-PEPTIDASE I-RELATED"/>
    <property type="match status" value="1"/>
</dbReference>
<dbReference type="Pfam" id="PF01470">
    <property type="entry name" value="Peptidase_C15"/>
    <property type="match status" value="1"/>
</dbReference>
<evidence type="ECO:0000256" key="4">
    <source>
        <dbReference type="ARBA" id="ARBA00022807"/>
    </source>
</evidence>
<proteinExistence type="inferred from homology"/>
<evidence type="ECO:0000313" key="6">
    <source>
        <dbReference type="Proteomes" id="UP000324907"/>
    </source>
</evidence>
<keyword evidence="2" id="KW-0645">Protease</keyword>
<comment type="caution">
    <text evidence="5">The sequence shown here is derived from an EMBL/GenBank/DDBJ whole genome shotgun (WGS) entry which is preliminary data.</text>
</comment>
<protein>
    <recommendedName>
        <fullName evidence="7">Pyroglutamyl-peptidase I</fullName>
    </recommendedName>
</protein>
<evidence type="ECO:0000256" key="1">
    <source>
        <dbReference type="ARBA" id="ARBA00006641"/>
    </source>
</evidence>
<dbReference type="InterPro" id="IPR036440">
    <property type="entry name" value="Peptidase_C15-like_sf"/>
</dbReference>
<keyword evidence="3" id="KW-0378">Hydrolase</keyword>
<dbReference type="GO" id="GO:0006508">
    <property type="term" value="P:proteolysis"/>
    <property type="evidence" value="ECO:0007669"/>
    <property type="project" value="UniProtKB-KW"/>
</dbReference>
<sequence>MAARADHTPAESAERAPVAAFVTGFGSFAGVSDNPSARLAASLPDVAAASAGPDRKWGLESCEVVHVSRRGCLEALDRIEANAPTDRPSVFLHFGVADGSSCARLERTAYNLAHFRVPDESGEAPKCEKVLPEFDLGHACKAELDCAAVVDRVDDPARRLTLSDDPGRFVCNFLAFSSMKRTAAWNAPGTAPKRLAVFCHIPALRVLGEDAGLQLALDLLDALAAEALAST</sequence>
<comment type="similarity">
    <text evidence="1">Belongs to the peptidase C15 family.</text>
</comment>
<accession>A0A5A8E195</accession>
<dbReference type="Gene3D" id="3.40.630.20">
    <property type="entry name" value="Peptidase C15, pyroglutamyl peptidase I-like"/>
    <property type="match status" value="1"/>
</dbReference>